<comment type="cofactor">
    <cofactor evidence="1">
        <name>Mg(2+)</name>
        <dbReference type="ChEBI" id="CHEBI:18420"/>
    </cofactor>
</comment>
<accession>A0A075R910</accession>
<dbReference type="SUPFAM" id="SSF55811">
    <property type="entry name" value="Nudix"/>
    <property type="match status" value="1"/>
</dbReference>
<dbReference type="InterPro" id="IPR000086">
    <property type="entry name" value="NUDIX_hydrolase_dom"/>
</dbReference>
<dbReference type="InterPro" id="IPR020476">
    <property type="entry name" value="Nudix_hydrolase"/>
</dbReference>
<evidence type="ECO:0000256" key="1">
    <source>
        <dbReference type="ARBA" id="ARBA00001946"/>
    </source>
</evidence>
<evidence type="ECO:0000259" key="4">
    <source>
        <dbReference type="PROSITE" id="PS51462"/>
    </source>
</evidence>
<gene>
    <name evidence="5" type="ORF">BRLA_c040720</name>
</gene>
<reference evidence="5 6" key="1">
    <citation type="journal article" date="2011" name="J. Bacteriol.">
        <title>Genome sequence of Brevibacillus laterosporus LMG 15441, a pathogen of invertebrates.</title>
        <authorList>
            <person name="Djukic M."/>
            <person name="Poehlein A."/>
            <person name="Thurmer A."/>
            <person name="Daniel R."/>
        </authorList>
    </citation>
    <scope>NUCLEOTIDE SEQUENCE [LARGE SCALE GENOMIC DNA]</scope>
    <source>
        <strain evidence="5 6">LMG 15441</strain>
    </source>
</reference>
<dbReference type="InterPro" id="IPR020084">
    <property type="entry name" value="NUDIX_hydrolase_CS"/>
</dbReference>
<evidence type="ECO:0000313" key="5">
    <source>
        <dbReference type="EMBL" id="AIG28349.1"/>
    </source>
</evidence>
<evidence type="ECO:0000256" key="3">
    <source>
        <dbReference type="RuleBase" id="RU003476"/>
    </source>
</evidence>
<dbReference type="AlphaFoldDB" id="A0A075R910"/>
<dbReference type="PANTHER" id="PTHR43046:SF14">
    <property type="entry name" value="MUTT_NUDIX FAMILY PROTEIN"/>
    <property type="match status" value="1"/>
</dbReference>
<dbReference type="GO" id="GO:0016787">
    <property type="term" value="F:hydrolase activity"/>
    <property type="evidence" value="ECO:0007669"/>
    <property type="project" value="UniProtKB-KW"/>
</dbReference>
<dbReference type="HOGENOM" id="CLU_037162_20_5_9"/>
<comment type="similarity">
    <text evidence="3">Belongs to the Nudix hydrolase family.</text>
</comment>
<name>A0A075R910_BRELA</name>
<dbReference type="Proteomes" id="UP000005850">
    <property type="component" value="Chromosome"/>
</dbReference>
<organism evidence="5 6">
    <name type="scientific">Brevibacillus laterosporus LMG 15441</name>
    <dbReference type="NCBI Taxonomy" id="1042163"/>
    <lineage>
        <taxon>Bacteria</taxon>
        <taxon>Bacillati</taxon>
        <taxon>Bacillota</taxon>
        <taxon>Bacilli</taxon>
        <taxon>Bacillales</taxon>
        <taxon>Paenibacillaceae</taxon>
        <taxon>Brevibacillus</taxon>
    </lineage>
</organism>
<dbReference type="PRINTS" id="PR00502">
    <property type="entry name" value="NUDIXFAMILY"/>
</dbReference>
<dbReference type="EC" id="3.6.1.61" evidence="5"/>
<dbReference type="Pfam" id="PF00293">
    <property type="entry name" value="NUDIX"/>
    <property type="match status" value="1"/>
</dbReference>
<dbReference type="STRING" id="1042163.BRLA_c040720"/>
<dbReference type="RefSeq" id="WP_003334656.1">
    <property type="nucleotide sequence ID" value="NZ_CP007806.1"/>
</dbReference>
<dbReference type="PROSITE" id="PS51462">
    <property type="entry name" value="NUDIX"/>
    <property type="match status" value="1"/>
</dbReference>
<keyword evidence="6" id="KW-1185">Reference proteome</keyword>
<dbReference type="eggNOG" id="COG1051">
    <property type="taxonomic scope" value="Bacteria"/>
</dbReference>
<dbReference type="Gene3D" id="3.90.79.10">
    <property type="entry name" value="Nucleoside Triphosphate Pyrophosphohydrolase"/>
    <property type="match status" value="1"/>
</dbReference>
<dbReference type="EMBL" id="CP007806">
    <property type="protein sequence ID" value="AIG28349.1"/>
    <property type="molecule type" value="Genomic_DNA"/>
</dbReference>
<feature type="domain" description="Nudix hydrolase" evidence="4">
    <location>
        <begin position="5"/>
        <end position="132"/>
    </location>
</feature>
<dbReference type="PANTHER" id="PTHR43046">
    <property type="entry name" value="GDP-MANNOSE MANNOSYL HYDROLASE"/>
    <property type="match status" value="1"/>
</dbReference>
<proteinExistence type="inferred from homology"/>
<evidence type="ECO:0000256" key="2">
    <source>
        <dbReference type="ARBA" id="ARBA00022801"/>
    </source>
</evidence>
<sequence>MRESKVWLAAGGIVVKGNEVLVVKKTYGGLKGKWSFPAGFVEPNETVDEAAVREVLEETGIVARVRQVAALRTGVIRKEISDNMIVFLMDYVEGDPQPQEGEIEIATFMPINDLLTDPLATEYIQIILPHIPTMSSYLVGESYVPDPIFGYSSYKIFT</sequence>
<keyword evidence="2 3" id="KW-0378">Hydrolase</keyword>
<dbReference type="KEGG" id="blr:BRLA_c040720"/>
<dbReference type="PROSITE" id="PS00893">
    <property type="entry name" value="NUDIX_BOX"/>
    <property type="match status" value="1"/>
</dbReference>
<dbReference type="InterPro" id="IPR015797">
    <property type="entry name" value="NUDIX_hydrolase-like_dom_sf"/>
</dbReference>
<protein>
    <submittedName>
        <fullName evidence="5">Diadenosine hexaphosphate hydrolase</fullName>
        <ecNumber evidence="5">3.6.1.61</ecNumber>
    </submittedName>
</protein>
<evidence type="ECO:0000313" key="6">
    <source>
        <dbReference type="Proteomes" id="UP000005850"/>
    </source>
</evidence>